<organism evidence="1 2">
    <name type="scientific">Bacillus cereus 03BB108</name>
    <dbReference type="NCBI Taxonomy" id="451709"/>
    <lineage>
        <taxon>Bacteria</taxon>
        <taxon>Bacillati</taxon>
        <taxon>Bacillota</taxon>
        <taxon>Bacilli</taxon>
        <taxon>Bacillales</taxon>
        <taxon>Bacillaceae</taxon>
        <taxon>Bacillus</taxon>
        <taxon>Bacillus cereus group</taxon>
    </lineage>
</organism>
<evidence type="ECO:0000313" key="2">
    <source>
        <dbReference type="Proteomes" id="UP000031861"/>
    </source>
</evidence>
<protein>
    <submittedName>
        <fullName evidence="1">Uncharacterized protein</fullName>
    </submittedName>
</protein>
<accession>A0AAN0W4C5</accession>
<dbReference type="Proteomes" id="UP000031861">
    <property type="component" value="Plasmid pBFI_4"/>
</dbReference>
<evidence type="ECO:0000313" key="1">
    <source>
        <dbReference type="EMBL" id="AJI08649.1"/>
    </source>
</evidence>
<sequence>MLNQQTISNVVLPVWVYKGAKNEREIIRNACRYINRIPKRYPGYKVLEVNNGIAKCERCEV</sequence>
<geneLocation type="plasmid" evidence="1 2">
    <name>pBFI_4</name>
</geneLocation>
<reference evidence="1 2" key="1">
    <citation type="journal article" date="2015" name="Genome Announc.">
        <title>Complete genome sequences for 35 biothreat assay-relevant bacillus species.</title>
        <authorList>
            <person name="Johnson S.L."/>
            <person name="Daligault H.E."/>
            <person name="Davenport K.W."/>
            <person name="Jaissle J."/>
            <person name="Frey K.G."/>
            <person name="Ladner J.T."/>
            <person name="Broomall S.M."/>
            <person name="Bishop-Lilly K.A."/>
            <person name="Bruce D.C."/>
            <person name="Gibbons H.S."/>
            <person name="Coyne S.R."/>
            <person name="Lo C.C."/>
            <person name="Meincke L."/>
            <person name="Munk A.C."/>
            <person name="Koroleva G.I."/>
            <person name="Rosenzweig C.N."/>
            <person name="Palacios G.F."/>
            <person name="Redden C.L."/>
            <person name="Minogue T.D."/>
            <person name="Chain P.S."/>
        </authorList>
    </citation>
    <scope>NUCLEOTIDE SEQUENCE [LARGE SCALE GENOMIC DNA]</scope>
    <source>
        <strain evidence="1 2">03BB108</strain>
    </source>
</reference>
<dbReference type="EMBL" id="CP009638">
    <property type="protein sequence ID" value="AJI08649.1"/>
    <property type="molecule type" value="Genomic_DNA"/>
</dbReference>
<keyword evidence="1" id="KW-0614">Plasmid</keyword>
<gene>
    <name evidence="1" type="ORF">AK40_6184</name>
</gene>
<dbReference type="AlphaFoldDB" id="A0AAN0W4C5"/>
<name>A0AAN0W4C5_BACCE</name>
<proteinExistence type="predicted"/>